<name>A0AC35U8A2_9BILA</name>
<dbReference type="WBParaSite" id="RSKR_0000890100.1">
    <property type="protein sequence ID" value="RSKR_0000890100.1"/>
    <property type="gene ID" value="RSKR_0000890100"/>
</dbReference>
<protein>
    <submittedName>
        <fullName evidence="2">DUF2076 domain-containing protein</fullName>
    </submittedName>
</protein>
<evidence type="ECO:0000313" key="2">
    <source>
        <dbReference type="WBParaSite" id="RSKR_0000890100.1"/>
    </source>
</evidence>
<accession>A0AC35U8A2</accession>
<dbReference type="Proteomes" id="UP000095286">
    <property type="component" value="Unplaced"/>
</dbReference>
<evidence type="ECO:0000313" key="1">
    <source>
        <dbReference type="Proteomes" id="UP000095286"/>
    </source>
</evidence>
<organism evidence="1 2">
    <name type="scientific">Rhabditophanes sp. KR3021</name>
    <dbReference type="NCBI Taxonomy" id="114890"/>
    <lineage>
        <taxon>Eukaryota</taxon>
        <taxon>Metazoa</taxon>
        <taxon>Ecdysozoa</taxon>
        <taxon>Nematoda</taxon>
        <taxon>Chromadorea</taxon>
        <taxon>Rhabditida</taxon>
        <taxon>Tylenchina</taxon>
        <taxon>Panagrolaimomorpha</taxon>
        <taxon>Strongyloidoidea</taxon>
        <taxon>Alloionematidae</taxon>
        <taxon>Rhabditophanes</taxon>
    </lineage>
</organism>
<reference evidence="2" key="1">
    <citation type="submission" date="2016-11" db="UniProtKB">
        <authorList>
            <consortium name="WormBaseParasite"/>
        </authorList>
    </citation>
    <scope>IDENTIFICATION</scope>
    <source>
        <strain evidence="2">KR3021</strain>
    </source>
</reference>
<proteinExistence type="predicted"/>
<sequence>MYNFNILLVRLCYFQSRNDSKNDALKAMIDANITASSLTADQKTLIQSFEAIYANGDLTPQQIRNQTEALEQSANEADLKAIGEFFKSLGIHEEDDFDGKFGRFEGMGQNNGGPERNGGMNGGQEGNGGMDGRKEEGRENERAKYETTPAS</sequence>